<organism evidence="1">
    <name type="scientific">Tetraodon nigroviridis</name>
    <name type="common">Spotted green pufferfish</name>
    <name type="synonym">Chelonodon nigroviridis</name>
    <dbReference type="NCBI Taxonomy" id="99883"/>
    <lineage>
        <taxon>Eukaryota</taxon>
        <taxon>Metazoa</taxon>
        <taxon>Chordata</taxon>
        <taxon>Craniata</taxon>
        <taxon>Vertebrata</taxon>
        <taxon>Euteleostomi</taxon>
        <taxon>Actinopterygii</taxon>
        <taxon>Neopterygii</taxon>
        <taxon>Teleostei</taxon>
        <taxon>Neoteleostei</taxon>
        <taxon>Acanthomorphata</taxon>
        <taxon>Eupercaria</taxon>
        <taxon>Tetraodontiformes</taxon>
        <taxon>Tetradontoidea</taxon>
        <taxon>Tetraodontidae</taxon>
        <taxon>Tetraodon</taxon>
    </lineage>
</organism>
<accession>Q4T204</accession>
<dbReference type="AlphaFoldDB" id="Q4T204"/>
<dbReference type="KEGG" id="tng:GSTEN00008561G001"/>
<evidence type="ECO:0000313" key="1">
    <source>
        <dbReference type="EMBL" id="CAF93078.1"/>
    </source>
</evidence>
<proteinExistence type="predicted"/>
<protein>
    <submittedName>
        <fullName evidence="1">(spotted green pufferfish) hypothetical protein</fullName>
    </submittedName>
</protein>
<reference evidence="1" key="2">
    <citation type="submission" date="2004-02" db="EMBL/GenBank/DDBJ databases">
        <authorList>
            <consortium name="Genoscope"/>
            <consortium name="Whitehead Institute Centre for Genome Research"/>
        </authorList>
    </citation>
    <scope>NUCLEOTIDE SEQUENCE</scope>
</reference>
<dbReference type="EMBL" id="CAAE01010404">
    <property type="protein sequence ID" value="CAF93078.1"/>
    <property type="molecule type" value="Genomic_DNA"/>
</dbReference>
<name>Q4T204_TETNG</name>
<gene>
    <name evidence="1" type="ORF">GSTENG00008561001</name>
</gene>
<reference evidence="1" key="1">
    <citation type="journal article" date="2004" name="Nature">
        <title>Genome duplication in the teleost fish Tetraodon nigroviridis reveals the early vertebrate proto-karyotype.</title>
        <authorList>
            <person name="Jaillon O."/>
            <person name="Aury J.-M."/>
            <person name="Brunet F."/>
            <person name="Petit J.-L."/>
            <person name="Stange-Thomann N."/>
            <person name="Mauceli E."/>
            <person name="Bouneau L."/>
            <person name="Fischer C."/>
            <person name="Ozouf-Costaz C."/>
            <person name="Bernot A."/>
            <person name="Nicaud S."/>
            <person name="Jaffe D."/>
            <person name="Fisher S."/>
            <person name="Lutfalla G."/>
            <person name="Dossat C."/>
            <person name="Segurens B."/>
            <person name="Dasilva C."/>
            <person name="Salanoubat M."/>
            <person name="Levy M."/>
            <person name="Boudet N."/>
            <person name="Castellano S."/>
            <person name="Anthouard V."/>
            <person name="Jubin C."/>
            <person name="Castelli V."/>
            <person name="Katinka M."/>
            <person name="Vacherie B."/>
            <person name="Biemont C."/>
            <person name="Skalli Z."/>
            <person name="Cattolico L."/>
            <person name="Poulain J."/>
            <person name="De Berardinis V."/>
            <person name="Cruaud C."/>
            <person name="Duprat S."/>
            <person name="Brottier P."/>
            <person name="Coutanceau J.-P."/>
            <person name="Gouzy J."/>
            <person name="Parra G."/>
            <person name="Lardier G."/>
            <person name="Chapple C."/>
            <person name="McKernan K.J."/>
            <person name="McEwan P."/>
            <person name="Bosak S."/>
            <person name="Kellis M."/>
            <person name="Volff J.-N."/>
            <person name="Guigo R."/>
            <person name="Zody M.C."/>
            <person name="Mesirov J."/>
            <person name="Lindblad-Toh K."/>
            <person name="Birren B."/>
            <person name="Nusbaum C."/>
            <person name="Kahn D."/>
            <person name="Robinson-Rechavi M."/>
            <person name="Laudet V."/>
            <person name="Schachter V."/>
            <person name="Quetier F."/>
            <person name="Saurin W."/>
            <person name="Scarpelli C."/>
            <person name="Wincker P."/>
            <person name="Lander E.S."/>
            <person name="Weissenbach J."/>
            <person name="Roest Crollius H."/>
        </authorList>
    </citation>
    <scope>NUCLEOTIDE SEQUENCE [LARGE SCALE GENOMIC DNA]</scope>
</reference>
<sequence>MVGLFLVYSEIRFDLDAFPQCRGAEAEATHFCSVRVSKSETLAPPTVQRDAAEVGAYPSSLGKRGAHPGSRRTVAEPKYGQTSIYSYFNN</sequence>
<comment type="caution">
    <text evidence="1">The sequence shown here is derived from an EMBL/GenBank/DDBJ whole genome shotgun (WGS) entry which is preliminary data.</text>
</comment>